<comment type="caution">
    <text evidence="13">The sequence shown here is derived from an EMBL/GenBank/DDBJ whole genome shotgun (WGS) entry which is preliminary data.</text>
</comment>
<feature type="transmembrane region" description="Helical" evidence="11">
    <location>
        <begin position="294"/>
        <end position="319"/>
    </location>
</feature>
<evidence type="ECO:0000256" key="3">
    <source>
        <dbReference type="ARBA" id="ARBA00011131"/>
    </source>
</evidence>
<dbReference type="PANTHER" id="PTHR43738:SF1">
    <property type="entry name" value="HEMIN TRANSPORT SYSTEM PERMEASE PROTEIN HRTB-RELATED"/>
    <property type="match status" value="1"/>
</dbReference>
<evidence type="ECO:0000256" key="1">
    <source>
        <dbReference type="ARBA" id="ARBA00004651"/>
    </source>
</evidence>
<evidence type="ECO:0000313" key="13">
    <source>
        <dbReference type="EMBL" id="NQX44175.1"/>
    </source>
</evidence>
<reference evidence="13 14" key="1">
    <citation type="submission" date="2020-05" db="EMBL/GenBank/DDBJ databases">
        <title>Paenibacillus glebae, sp. nov., Paenibacillus humi sp. nov., Paenibacillus pedi sp. nov., Paenibacillus terrestris sp. nov. and Paenibacillus terricola sp. nov., isolated from a forest top soil sample.</title>
        <authorList>
            <person name="Qi S."/>
            <person name="Carlier A."/>
            <person name="Cnockaert M."/>
            <person name="Vandamme P."/>
        </authorList>
    </citation>
    <scope>NUCLEOTIDE SEQUENCE [LARGE SCALE GENOMIC DNA]</scope>
    <source>
        <strain evidence="13 14">LMG 29502</strain>
    </source>
</reference>
<dbReference type="Proteomes" id="UP000711047">
    <property type="component" value="Unassembled WGS sequence"/>
</dbReference>
<evidence type="ECO:0000256" key="11">
    <source>
        <dbReference type="SAM" id="Phobius"/>
    </source>
</evidence>
<evidence type="ECO:0000256" key="9">
    <source>
        <dbReference type="ARBA" id="ARBA00023136"/>
    </source>
</evidence>
<proteinExistence type="inferred from homology"/>
<accession>A0ABX2DHT7</accession>
<evidence type="ECO:0000256" key="2">
    <source>
        <dbReference type="ARBA" id="ARBA00008697"/>
    </source>
</evidence>
<protein>
    <recommendedName>
        <fullName evidence="4">Putative hemin transport system permease protein HrtB</fullName>
    </recommendedName>
</protein>
<keyword evidence="9 11" id="KW-0472">Membrane</keyword>
<dbReference type="PANTHER" id="PTHR43738">
    <property type="entry name" value="ABC TRANSPORTER, MEMBRANE PROTEIN"/>
    <property type="match status" value="1"/>
</dbReference>
<evidence type="ECO:0000259" key="12">
    <source>
        <dbReference type="Pfam" id="PF02687"/>
    </source>
</evidence>
<dbReference type="InterPro" id="IPR051125">
    <property type="entry name" value="ABC-4/HrtB_transporter"/>
</dbReference>
<comment type="subunit">
    <text evidence="3">The complex is composed of two ATP-binding proteins (HrtA), two transmembrane proteins (HrtB) and a solute-binding protein.</text>
</comment>
<dbReference type="EMBL" id="JABMKX010000001">
    <property type="protein sequence ID" value="NQX44175.1"/>
    <property type="molecule type" value="Genomic_DNA"/>
</dbReference>
<name>A0ABX2DHT7_9BACL</name>
<keyword evidence="6" id="KW-1003">Cell membrane</keyword>
<comment type="function">
    <text evidence="10">Part of the ABC transporter complex hrt involved in hemin import. Responsible for the translocation of the substrate across the membrane.</text>
</comment>
<feature type="domain" description="ABC3 transporter permease C-terminal" evidence="12">
    <location>
        <begin position="254"/>
        <end position="363"/>
    </location>
</feature>
<evidence type="ECO:0000256" key="7">
    <source>
        <dbReference type="ARBA" id="ARBA00022692"/>
    </source>
</evidence>
<dbReference type="RefSeq" id="WP_173127140.1">
    <property type="nucleotide sequence ID" value="NZ_JABMKX010000001.1"/>
</dbReference>
<evidence type="ECO:0000256" key="6">
    <source>
        <dbReference type="ARBA" id="ARBA00022475"/>
    </source>
</evidence>
<evidence type="ECO:0000313" key="14">
    <source>
        <dbReference type="Proteomes" id="UP000711047"/>
    </source>
</evidence>
<evidence type="ECO:0000256" key="5">
    <source>
        <dbReference type="ARBA" id="ARBA00022448"/>
    </source>
</evidence>
<feature type="transmembrane region" description="Helical" evidence="11">
    <location>
        <begin position="252"/>
        <end position="274"/>
    </location>
</feature>
<comment type="subcellular location">
    <subcellularLocation>
        <location evidence="1">Cell membrane</location>
        <topology evidence="1">Multi-pass membrane protein</topology>
    </subcellularLocation>
</comment>
<comment type="similarity">
    <text evidence="2">Belongs to the ABC-4 integral membrane protein family. HrtB subfamily.</text>
</comment>
<evidence type="ECO:0000256" key="8">
    <source>
        <dbReference type="ARBA" id="ARBA00022989"/>
    </source>
</evidence>
<dbReference type="Pfam" id="PF02687">
    <property type="entry name" value="FtsX"/>
    <property type="match status" value="1"/>
</dbReference>
<keyword evidence="14" id="KW-1185">Reference proteome</keyword>
<keyword evidence="8 11" id="KW-1133">Transmembrane helix</keyword>
<evidence type="ECO:0000256" key="4">
    <source>
        <dbReference type="ARBA" id="ARBA00016962"/>
    </source>
</evidence>
<sequence length="374" mass="39434">MFLALREMRHSKARYSLIMVIMLLVSFLVLFVTGLARGLAYANISALKNMPANYFVVQSDADHTFRRSQLGGTELAAVRAVAGVAKATPLGVQTSTITASGADVKADITFFAVDMTGMLAPEVTEGTGITNEVQGSAVADSKLEQSGVTIGSTIRDQASGMSWTVTGFVKDSSYSHTPVVYINPLDWQAMKQGAVQGGIADSTGSAPYNVIALDVTAAQADQIAGQQQAVEVITQKQAVSSVPGYAAEQNSLLMMIVFLFVIAAVVLAVFFYVITIQKTSQFGILKAMGTKMSYLAWSVVGQVMLLSVASLALGILLTLGMNMGLPDTMPFELDGQTMAMTSLLFIGMSLLGSLISVARVARVDALEAIGRTGA</sequence>
<feature type="transmembrane region" description="Helical" evidence="11">
    <location>
        <begin position="339"/>
        <end position="361"/>
    </location>
</feature>
<dbReference type="InterPro" id="IPR003838">
    <property type="entry name" value="ABC3_permease_C"/>
</dbReference>
<gene>
    <name evidence="13" type="ORF">HQN87_02430</name>
</gene>
<organism evidence="13 14">
    <name type="scientific">Paenibacillus tritici</name>
    <dbReference type="NCBI Taxonomy" id="1873425"/>
    <lineage>
        <taxon>Bacteria</taxon>
        <taxon>Bacillati</taxon>
        <taxon>Bacillota</taxon>
        <taxon>Bacilli</taxon>
        <taxon>Bacillales</taxon>
        <taxon>Paenibacillaceae</taxon>
        <taxon>Paenibacillus</taxon>
    </lineage>
</organism>
<evidence type="ECO:0000256" key="10">
    <source>
        <dbReference type="ARBA" id="ARBA00024973"/>
    </source>
</evidence>
<keyword evidence="7 11" id="KW-0812">Transmembrane</keyword>
<keyword evidence="5" id="KW-0813">Transport</keyword>